<feature type="transmembrane region" description="Helical" evidence="5">
    <location>
        <begin position="552"/>
        <end position="570"/>
    </location>
</feature>
<keyword evidence="1" id="KW-0813">Transport</keyword>
<dbReference type="PANTHER" id="PTHR42939:SF1">
    <property type="entry name" value="ABC TRANSPORTER ATP-BINDING PROTEIN ALBC-RELATED"/>
    <property type="match status" value="1"/>
</dbReference>
<feature type="compositionally biased region" description="Low complexity" evidence="4">
    <location>
        <begin position="286"/>
        <end position="305"/>
    </location>
</feature>
<dbReference type="SUPFAM" id="SSF52540">
    <property type="entry name" value="P-loop containing nucleoside triphosphate hydrolases"/>
    <property type="match status" value="1"/>
</dbReference>
<feature type="transmembrane region" description="Helical" evidence="5">
    <location>
        <begin position="435"/>
        <end position="455"/>
    </location>
</feature>
<dbReference type="PANTHER" id="PTHR42939">
    <property type="entry name" value="ABC TRANSPORTER ATP-BINDING PROTEIN ALBC-RELATED"/>
    <property type="match status" value="1"/>
</dbReference>
<feature type="region of interest" description="Disordered" evidence="4">
    <location>
        <begin position="338"/>
        <end position="390"/>
    </location>
</feature>
<evidence type="ECO:0000313" key="7">
    <source>
        <dbReference type="EMBL" id="WTY94595.1"/>
    </source>
</evidence>
<dbReference type="GO" id="GO:0016887">
    <property type="term" value="F:ATP hydrolysis activity"/>
    <property type="evidence" value="ECO:0007669"/>
    <property type="project" value="InterPro"/>
</dbReference>
<dbReference type="InterPro" id="IPR003439">
    <property type="entry name" value="ABC_transporter-like_ATP-bd"/>
</dbReference>
<reference evidence="7" key="1">
    <citation type="submission" date="2022-10" db="EMBL/GenBank/DDBJ databases">
        <title>The complete genomes of actinobacterial strains from the NBC collection.</title>
        <authorList>
            <person name="Joergensen T.S."/>
            <person name="Alvarez Arevalo M."/>
            <person name="Sterndorff E.B."/>
            <person name="Faurdal D."/>
            <person name="Vuksanovic O."/>
            <person name="Mourched A.-S."/>
            <person name="Charusanti P."/>
            <person name="Shaw S."/>
            <person name="Blin K."/>
            <person name="Weber T."/>
        </authorList>
    </citation>
    <scope>NUCLEOTIDE SEQUENCE</scope>
    <source>
        <strain evidence="7">NBC_01401</strain>
    </source>
</reference>
<protein>
    <submittedName>
        <fullName evidence="7">ATP-binding cassette domain-containing protein</fullName>
    </submittedName>
</protein>
<dbReference type="SMART" id="SM00382">
    <property type="entry name" value="AAA"/>
    <property type="match status" value="1"/>
</dbReference>
<keyword evidence="5" id="KW-1133">Transmembrane helix</keyword>
<proteinExistence type="predicted"/>
<evidence type="ECO:0000256" key="2">
    <source>
        <dbReference type="ARBA" id="ARBA00022741"/>
    </source>
</evidence>
<dbReference type="InterPro" id="IPR051782">
    <property type="entry name" value="ABC_Transporter_VariousFunc"/>
</dbReference>
<dbReference type="PROSITE" id="PS50893">
    <property type="entry name" value="ABC_TRANSPORTER_2"/>
    <property type="match status" value="1"/>
</dbReference>
<feature type="domain" description="ABC transporter" evidence="6">
    <location>
        <begin position="2"/>
        <end position="220"/>
    </location>
</feature>
<organism evidence="7">
    <name type="scientific">Streptomyces sp. NBC_01401</name>
    <dbReference type="NCBI Taxonomy" id="2903854"/>
    <lineage>
        <taxon>Bacteria</taxon>
        <taxon>Bacillati</taxon>
        <taxon>Actinomycetota</taxon>
        <taxon>Actinomycetes</taxon>
        <taxon>Kitasatosporales</taxon>
        <taxon>Streptomycetaceae</taxon>
        <taxon>Streptomyces</taxon>
    </lineage>
</organism>
<feature type="transmembrane region" description="Helical" evidence="5">
    <location>
        <begin position="411"/>
        <end position="429"/>
    </location>
</feature>
<name>A0AAU3GRZ0_9ACTN</name>
<dbReference type="AlphaFoldDB" id="A0AAU3GRZ0"/>
<feature type="region of interest" description="Disordered" evidence="4">
    <location>
        <begin position="273"/>
        <end position="305"/>
    </location>
</feature>
<feature type="compositionally biased region" description="Pro residues" evidence="4">
    <location>
        <begin position="357"/>
        <end position="387"/>
    </location>
</feature>
<keyword evidence="5" id="KW-0472">Membrane</keyword>
<dbReference type="InterPro" id="IPR003593">
    <property type="entry name" value="AAA+_ATPase"/>
</dbReference>
<dbReference type="EMBL" id="CP109535">
    <property type="protein sequence ID" value="WTY94595.1"/>
    <property type="molecule type" value="Genomic_DNA"/>
</dbReference>
<evidence type="ECO:0000256" key="3">
    <source>
        <dbReference type="ARBA" id="ARBA00022840"/>
    </source>
</evidence>
<feature type="transmembrane region" description="Helical" evidence="5">
    <location>
        <begin position="590"/>
        <end position="612"/>
    </location>
</feature>
<dbReference type="Gene3D" id="3.40.50.300">
    <property type="entry name" value="P-loop containing nucleotide triphosphate hydrolases"/>
    <property type="match status" value="1"/>
</dbReference>
<accession>A0AAU3GRZ0</accession>
<feature type="compositionally biased region" description="Low complexity" evidence="4">
    <location>
        <begin position="338"/>
        <end position="356"/>
    </location>
</feature>
<keyword evidence="3 7" id="KW-0067">ATP-binding</keyword>
<evidence type="ECO:0000256" key="5">
    <source>
        <dbReference type="SAM" id="Phobius"/>
    </source>
</evidence>
<keyword evidence="2" id="KW-0547">Nucleotide-binding</keyword>
<evidence type="ECO:0000256" key="1">
    <source>
        <dbReference type="ARBA" id="ARBA00022448"/>
    </source>
</evidence>
<feature type="transmembrane region" description="Helical" evidence="5">
    <location>
        <begin position="480"/>
        <end position="502"/>
    </location>
</feature>
<gene>
    <name evidence="7" type="ORF">OG626_06620</name>
</gene>
<sequence length="615" mass="61703">MLRGVGRRYGLRGPWVLRGLDLDLPARTLVRIEGANGVGKSTLLRLLAGVDVPAEGRVTGRPRTAYVPERFPAALPFTAAGYLVHMGRAHGLPSAEAAARAEEWLTRFGAYGHARTPLSELSKGTCQKVAVAQALLAEPDLLVLDEAWTGLDTAARDALDLAVAERVADGATVVFVDHDPKRLAGQAGLAYRLEGRTLVPAAPSPGDAGPRVRIEATGRPAAALPPTLPGAPTVERDAGNPAAIRLTTTAADSDPILRALLTATPPWHITTLTQLPAGTPAPAPTVAPATAPAPDRTPVPEGASAAVPAAASAAASAAAQEALPGAVPAPVSEAVPATAPEAAPAAEPGAASAPVPQTLPAPVPETPPAPAPAAAPTPRRPGPPRPVRSPVRGTVAVMRCQAALLGRSQRWLAPLLLYAAVLGIGLQAGQPLLDSLGYAAAVLVPVAAWFVRLCVTQEPPAARAVTASAVGPSRAHRASLLTGLACALALGCVGTVIVALMSEPASTDHTVAVPLLPAVLAGLLAAGCCALLGAAVGALCARPVLHRHGWSLAATMLGALLALVTAGSPARAAVSGLVSGSLTGTVRMPLLPLAGAALVAVAVAALTSRVAALRE</sequence>
<dbReference type="InterPro" id="IPR027417">
    <property type="entry name" value="P-loop_NTPase"/>
</dbReference>
<evidence type="ECO:0000259" key="6">
    <source>
        <dbReference type="PROSITE" id="PS50893"/>
    </source>
</evidence>
<evidence type="ECO:0000256" key="4">
    <source>
        <dbReference type="SAM" id="MobiDB-lite"/>
    </source>
</evidence>
<feature type="transmembrane region" description="Helical" evidence="5">
    <location>
        <begin position="514"/>
        <end position="540"/>
    </location>
</feature>
<dbReference type="GO" id="GO:0005524">
    <property type="term" value="F:ATP binding"/>
    <property type="evidence" value="ECO:0007669"/>
    <property type="project" value="UniProtKB-KW"/>
</dbReference>
<keyword evidence="5" id="KW-0812">Transmembrane</keyword>
<dbReference type="Pfam" id="PF00005">
    <property type="entry name" value="ABC_tran"/>
    <property type="match status" value="1"/>
</dbReference>